<evidence type="ECO:0000259" key="2">
    <source>
        <dbReference type="PROSITE" id="PS00036"/>
    </source>
</evidence>
<dbReference type="Gene3D" id="1.20.5.170">
    <property type="match status" value="1"/>
</dbReference>
<feature type="compositionally biased region" description="Polar residues" evidence="1">
    <location>
        <begin position="126"/>
        <end position="137"/>
    </location>
</feature>
<dbReference type="PROSITE" id="PS00036">
    <property type="entry name" value="BZIP_BASIC"/>
    <property type="match status" value="1"/>
</dbReference>
<feature type="region of interest" description="Disordered" evidence="1">
    <location>
        <begin position="99"/>
        <end position="137"/>
    </location>
</feature>
<feature type="compositionally biased region" description="Basic and acidic residues" evidence="1">
    <location>
        <begin position="19"/>
        <end position="28"/>
    </location>
</feature>
<dbReference type="CDD" id="cd14686">
    <property type="entry name" value="bZIP"/>
    <property type="match status" value="1"/>
</dbReference>
<reference evidence="4" key="1">
    <citation type="journal article" date="2016" name="Genome Biol. Evol.">
        <title>Comparative 'omics' of the Fusarium fujikuroi species complex highlights differences in genetic potential and metabolite synthesis.</title>
        <authorList>
            <person name="Niehaus E.-M."/>
            <person name="Muensterkoetter M."/>
            <person name="Proctor R.H."/>
            <person name="Brown D.W."/>
            <person name="Sharon A."/>
            <person name="Idan Y."/>
            <person name="Oren-Young L."/>
            <person name="Sieber C.M."/>
            <person name="Novak O."/>
            <person name="Pencik A."/>
            <person name="Tarkowska D."/>
            <person name="Hromadova K."/>
            <person name="Freeman S."/>
            <person name="Maymon M."/>
            <person name="Elazar M."/>
            <person name="Youssef S.A."/>
            <person name="El-Shabrawy E.S.M."/>
            <person name="Shalaby A.B.A."/>
            <person name="Houterman P."/>
            <person name="Brock N.L."/>
            <person name="Burkhardt I."/>
            <person name="Tsavkelova E.A."/>
            <person name="Dickschat J.S."/>
            <person name="Galuszka P."/>
            <person name="Gueldener U."/>
            <person name="Tudzynski B."/>
        </authorList>
    </citation>
    <scope>NUCLEOTIDE SEQUENCE [LARGE SCALE GENOMIC DNA]</scope>
    <source>
        <strain evidence="4">MRC7560</strain>
    </source>
</reference>
<dbReference type="GO" id="GO:0003700">
    <property type="term" value="F:DNA-binding transcription factor activity"/>
    <property type="evidence" value="ECO:0007669"/>
    <property type="project" value="InterPro"/>
</dbReference>
<dbReference type="EMBL" id="FCQH01000014">
    <property type="protein sequence ID" value="CVL04156.1"/>
    <property type="molecule type" value="Genomic_DNA"/>
</dbReference>
<dbReference type="VEuPathDB" id="FungiDB:FMAN_14750"/>
<dbReference type="PANTHER" id="PTHR40618:SF1">
    <property type="entry name" value="B-ZIP TRANSCRIPTION FACTOR (EUROFUNG)"/>
    <property type="match status" value="1"/>
</dbReference>
<keyword evidence="4" id="KW-1185">Reference proteome</keyword>
<dbReference type="InterPro" id="IPR004827">
    <property type="entry name" value="bZIP"/>
</dbReference>
<proteinExistence type="predicted"/>
<accession>A0A1L7UAL4</accession>
<feature type="region of interest" description="Disordered" evidence="1">
    <location>
        <begin position="1"/>
        <end position="42"/>
    </location>
</feature>
<feature type="compositionally biased region" description="Basic and acidic residues" evidence="1">
    <location>
        <begin position="103"/>
        <end position="114"/>
    </location>
</feature>
<dbReference type="Proteomes" id="UP000184255">
    <property type="component" value="Unassembled WGS sequence"/>
</dbReference>
<dbReference type="GeneID" id="65093995"/>
<organism evidence="3 4">
    <name type="scientific">Fusarium mangiferae</name>
    <name type="common">Mango malformation disease fungus</name>
    <dbReference type="NCBI Taxonomy" id="192010"/>
    <lineage>
        <taxon>Eukaryota</taxon>
        <taxon>Fungi</taxon>
        <taxon>Dikarya</taxon>
        <taxon>Ascomycota</taxon>
        <taxon>Pezizomycotina</taxon>
        <taxon>Sordariomycetes</taxon>
        <taxon>Hypocreomycetidae</taxon>
        <taxon>Hypocreales</taxon>
        <taxon>Nectriaceae</taxon>
        <taxon>Fusarium</taxon>
        <taxon>Fusarium fujikuroi species complex</taxon>
    </lineage>
</organism>
<dbReference type="PANTHER" id="PTHR40618">
    <property type="entry name" value="B-ZIP TRANSCRIPTION FACTOR (EUROFUNG)-RELATED"/>
    <property type="match status" value="1"/>
</dbReference>
<dbReference type="AlphaFoldDB" id="A0A1L7UAL4"/>
<sequence>MMPESKSPNYLGPMGTDAGKSRRERNREAQQQFRKRRQAAEAARVQRLKRLEGVVERMSTVIVDFADKMLHEEILKQYPALAADVQNVITQVLGLANEAGDPEETKSSERHAQKSPDYGDDESHTGRSSQDSASPAGSHNLLIDMPFSFAQRDTKRSPTEHNQLRDTPQIVYSTIQNPLLYSHSPCLPPVSMANSLGSGIWNTPTSLSSISISSALIQPRFNIGPRLSEQAALAHTFLGQTNLDYPDLYHDSMRKSL</sequence>
<evidence type="ECO:0000256" key="1">
    <source>
        <dbReference type="SAM" id="MobiDB-lite"/>
    </source>
</evidence>
<evidence type="ECO:0000313" key="3">
    <source>
        <dbReference type="EMBL" id="CVL04156.1"/>
    </source>
</evidence>
<comment type="caution">
    <text evidence="3">The sequence shown here is derived from an EMBL/GenBank/DDBJ whole genome shotgun (WGS) entry which is preliminary data.</text>
</comment>
<dbReference type="RefSeq" id="XP_041688584.1">
    <property type="nucleotide sequence ID" value="XM_041822955.1"/>
</dbReference>
<protein>
    <recommendedName>
        <fullName evidence="2">BZIP domain-containing protein</fullName>
    </recommendedName>
</protein>
<name>A0A1L7UAL4_FUSMA</name>
<gene>
    <name evidence="3" type="ORF">FMAN_14750</name>
</gene>
<feature type="domain" description="BZIP" evidence="2">
    <location>
        <begin position="22"/>
        <end position="36"/>
    </location>
</feature>
<evidence type="ECO:0000313" key="4">
    <source>
        <dbReference type="Proteomes" id="UP000184255"/>
    </source>
</evidence>